<organism evidence="3 4">
    <name type="scientific">Juglans regia</name>
    <name type="common">English walnut</name>
    <dbReference type="NCBI Taxonomy" id="51240"/>
    <lineage>
        <taxon>Eukaryota</taxon>
        <taxon>Viridiplantae</taxon>
        <taxon>Streptophyta</taxon>
        <taxon>Embryophyta</taxon>
        <taxon>Tracheophyta</taxon>
        <taxon>Spermatophyta</taxon>
        <taxon>Magnoliopsida</taxon>
        <taxon>eudicotyledons</taxon>
        <taxon>Gunneridae</taxon>
        <taxon>Pentapetalae</taxon>
        <taxon>rosids</taxon>
        <taxon>fabids</taxon>
        <taxon>Fagales</taxon>
        <taxon>Juglandaceae</taxon>
        <taxon>Juglans</taxon>
    </lineage>
</organism>
<keyword evidence="2" id="KW-1133">Transmembrane helix</keyword>
<dbReference type="Proteomes" id="UP000235220">
    <property type="component" value="Chromosome 16"/>
</dbReference>
<name>A0A6P9EIU5_JUGRE</name>
<dbReference type="RefSeq" id="XP_035542677.1">
    <property type="nucleotide sequence ID" value="XM_035686784.1"/>
</dbReference>
<feature type="compositionally biased region" description="Polar residues" evidence="1">
    <location>
        <begin position="296"/>
        <end position="305"/>
    </location>
</feature>
<accession>A0A6P9EIU5</accession>
<protein>
    <submittedName>
        <fullName evidence="4">Uncharacterized protein LOC108986397 isoform X2</fullName>
    </submittedName>
</protein>
<evidence type="ECO:0000313" key="4">
    <source>
        <dbReference type="RefSeq" id="XP_035542677.1"/>
    </source>
</evidence>
<reference evidence="4" key="1">
    <citation type="submission" date="2025-08" db="UniProtKB">
        <authorList>
            <consortium name="RefSeq"/>
        </authorList>
    </citation>
    <scope>IDENTIFICATION</scope>
    <source>
        <tissue evidence="4">Leaves</tissue>
    </source>
</reference>
<keyword evidence="2" id="KW-0812">Transmembrane</keyword>
<feature type="region of interest" description="Disordered" evidence="1">
    <location>
        <begin position="33"/>
        <end position="56"/>
    </location>
</feature>
<evidence type="ECO:0000256" key="2">
    <source>
        <dbReference type="SAM" id="Phobius"/>
    </source>
</evidence>
<evidence type="ECO:0000313" key="3">
    <source>
        <dbReference type="Proteomes" id="UP000235220"/>
    </source>
</evidence>
<feature type="compositionally biased region" description="Low complexity" evidence="1">
    <location>
        <begin position="33"/>
        <end position="42"/>
    </location>
</feature>
<dbReference type="Gramene" id="Jr16_03260_p1">
    <property type="protein sequence ID" value="cds.Jr16_03260_p1"/>
    <property type="gene ID" value="Jr16_03260"/>
</dbReference>
<gene>
    <name evidence="4" type="primary">LOC108986397</name>
</gene>
<evidence type="ECO:0000256" key="1">
    <source>
        <dbReference type="SAM" id="MobiDB-lite"/>
    </source>
</evidence>
<dbReference type="GeneID" id="108986397"/>
<feature type="transmembrane region" description="Helical" evidence="2">
    <location>
        <begin position="441"/>
        <end position="466"/>
    </location>
</feature>
<feature type="region of interest" description="Disordered" evidence="1">
    <location>
        <begin position="271"/>
        <end position="305"/>
    </location>
</feature>
<sequence length="469" mass="53011">MMAAAEARAAWQKTSNRYFVQEDAKRAPKFTCCQSSSSTSKQVNAGPTNTDDGQDHPALGFMPLNRNLSFSNLPHDTRWWLQLHSSYGYQKGLTYEQLSDLEARVDSMRVDTVKSTTKFDEVHPLKGDNIHFDDQDNCDSSLDMKCSLSAICMNKAPEVGEQEVKALCSKNPEKCLELMGMDPFSCPVSKLPNEFCLDPESPWIGGDKPEPWWRITDKDELVSLVLKKSHNHIENCDLPPPQKMYVRTHPYAHLGCLDRDEAIASSFGREARTGGIPNRSHAQGCPGSGKPHGYQGASSEEGCSQYGSDKSFSYSRNHKDTQVSESDHGKAQLMEALCRSQTRARESETIAKQIYAEKEHIHKLFFRQAAQLFVYKQWFQLLLLETLYIQIEKNEGSVSTLFPMFLPWMPYKGQKQRKSRLRATKGRRVEDRRARHDIAKYAVAFALGLSIVSAGLLVGWTLGWMLPPF</sequence>
<dbReference type="PANTHER" id="PTHR33868">
    <property type="entry name" value="EXPRESSED PROTEIN"/>
    <property type="match status" value="1"/>
</dbReference>
<keyword evidence="3" id="KW-1185">Reference proteome</keyword>
<keyword evidence="2" id="KW-0472">Membrane</keyword>
<dbReference type="PANTHER" id="PTHR33868:SF2">
    <property type="entry name" value="EXPRESSED PROTEIN"/>
    <property type="match status" value="1"/>
</dbReference>
<proteinExistence type="predicted"/>
<dbReference type="AlphaFoldDB" id="A0A6P9EIU5"/>